<evidence type="ECO:0000256" key="5">
    <source>
        <dbReference type="ARBA" id="ARBA00023136"/>
    </source>
</evidence>
<keyword evidence="8" id="KW-1185">Reference proteome</keyword>
<comment type="similarity">
    <text evidence="2 6">Belongs to the nematode receptor-like protein srg family.</text>
</comment>
<dbReference type="GO" id="GO:0004888">
    <property type="term" value="F:transmembrane signaling receptor activity"/>
    <property type="evidence" value="ECO:0007669"/>
    <property type="project" value="InterPro"/>
</dbReference>
<organism evidence="7 8">
    <name type="scientific">Trichostrongylus colubriformis</name>
    <name type="common">Black scour worm</name>
    <dbReference type="NCBI Taxonomy" id="6319"/>
    <lineage>
        <taxon>Eukaryota</taxon>
        <taxon>Metazoa</taxon>
        <taxon>Ecdysozoa</taxon>
        <taxon>Nematoda</taxon>
        <taxon>Chromadorea</taxon>
        <taxon>Rhabditida</taxon>
        <taxon>Rhabditina</taxon>
        <taxon>Rhabditomorpha</taxon>
        <taxon>Strongyloidea</taxon>
        <taxon>Trichostrongylidae</taxon>
        <taxon>Trichostrongylus</taxon>
    </lineage>
</organism>
<feature type="transmembrane region" description="Helical" evidence="6">
    <location>
        <begin position="64"/>
        <end position="86"/>
    </location>
</feature>
<dbReference type="AlphaFoldDB" id="A0AAN8IKP1"/>
<dbReference type="InterPro" id="IPR000609">
    <property type="entry name" value="7TM_GPCR_serpentine_rcpt_Srg"/>
</dbReference>
<sequence>MEKSLTGSIHGNMTIRDSFRVVFTQYTYLLMVYFIYGIPSLIVTVRIVRAVFKPEFKEFFRTPFFVLFTHECTVNAIFFIIDVSVVRVPLSGLITGWMTTLPVGPYITILYVLSYYSVYMTFYSAAILSLARSIIICSPMQGNE</sequence>
<name>A0AAN8IKP1_TRICO</name>
<dbReference type="GO" id="GO:0016020">
    <property type="term" value="C:membrane"/>
    <property type="evidence" value="ECO:0007669"/>
    <property type="project" value="UniProtKB-SubCell"/>
</dbReference>
<accession>A0AAN8IKP1</accession>
<evidence type="ECO:0000313" key="8">
    <source>
        <dbReference type="Proteomes" id="UP001331761"/>
    </source>
</evidence>
<feature type="transmembrane region" description="Helical" evidence="6">
    <location>
        <begin position="26"/>
        <end position="52"/>
    </location>
</feature>
<dbReference type="PRINTS" id="PR00698">
    <property type="entry name" value="TMPROTEINSRG"/>
</dbReference>
<comment type="caution">
    <text evidence="7">The sequence shown here is derived from an EMBL/GenBank/DDBJ whole genome shotgun (WGS) entry which is preliminary data.</text>
</comment>
<dbReference type="Proteomes" id="UP001331761">
    <property type="component" value="Unassembled WGS sequence"/>
</dbReference>
<protein>
    <recommendedName>
        <fullName evidence="6">Serpentine receptor class gamma</fullName>
    </recommendedName>
</protein>
<evidence type="ECO:0000256" key="6">
    <source>
        <dbReference type="RuleBase" id="RU280813"/>
    </source>
</evidence>
<dbReference type="PANTHER" id="PTHR46045">
    <property type="entry name" value="SERPENTINE RECEPTOR, CLASS U-RELATED"/>
    <property type="match status" value="1"/>
</dbReference>
<evidence type="ECO:0000256" key="2">
    <source>
        <dbReference type="ARBA" id="ARBA00005692"/>
    </source>
</evidence>
<proteinExistence type="inferred from homology"/>
<evidence type="ECO:0000256" key="3">
    <source>
        <dbReference type="ARBA" id="ARBA00022692"/>
    </source>
</evidence>
<keyword evidence="3 6" id="KW-0812">Transmembrane</keyword>
<dbReference type="InterPro" id="IPR003839">
    <property type="entry name" value="7TM_GPCR_serpentine_rcpt_Sru"/>
</dbReference>
<gene>
    <name evidence="7" type="ORF">GCK32_010238</name>
</gene>
<evidence type="ECO:0000313" key="7">
    <source>
        <dbReference type="EMBL" id="KAK5972842.1"/>
    </source>
</evidence>
<comment type="caution">
    <text evidence="6">Lacks conserved residue(s) required for the propagation of feature annotation.</text>
</comment>
<feature type="transmembrane region" description="Helical" evidence="6">
    <location>
        <begin position="106"/>
        <end position="131"/>
    </location>
</feature>
<evidence type="ECO:0000256" key="4">
    <source>
        <dbReference type="ARBA" id="ARBA00022989"/>
    </source>
</evidence>
<dbReference type="GO" id="GO:0007606">
    <property type="term" value="P:sensory perception of chemical stimulus"/>
    <property type="evidence" value="ECO:0007669"/>
    <property type="project" value="UniProtKB-UniRule"/>
</dbReference>
<dbReference type="Pfam" id="PF10322">
    <property type="entry name" value="7TM_GPCR_Sru"/>
    <property type="match status" value="1"/>
</dbReference>
<comment type="subcellular location">
    <subcellularLocation>
        <location evidence="1">Membrane</location>
        <topology evidence="1">Multi-pass membrane protein</topology>
    </subcellularLocation>
</comment>
<keyword evidence="4 6" id="KW-1133">Transmembrane helix</keyword>
<evidence type="ECO:0000256" key="1">
    <source>
        <dbReference type="ARBA" id="ARBA00004141"/>
    </source>
</evidence>
<reference evidence="7 8" key="1">
    <citation type="submission" date="2019-10" db="EMBL/GenBank/DDBJ databases">
        <title>Assembly and Annotation for the nematode Trichostrongylus colubriformis.</title>
        <authorList>
            <person name="Martin J."/>
        </authorList>
    </citation>
    <scope>NUCLEOTIDE SEQUENCE [LARGE SCALE GENOMIC DNA]</scope>
    <source>
        <strain evidence="7">G859</strain>
        <tissue evidence="7">Whole worm</tissue>
    </source>
</reference>
<dbReference type="EMBL" id="WIXE01016217">
    <property type="protein sequence ID" value="KAK5972842.1"/>
    <property type="molecule type" value="Genomic_DNA"/>
</dbReference>
<keyword evidence="5 6" id="KW-0472">Membrane</keyword>
<feature type="non-terminal residue" evidence="7">
    <location>
        <position position="144"/>
    </location>
</feature>